<dbReference type="Proteomes" id="UP000076967">
    <property type="component" value="Unassembled WGS sequence"/>
</dbReference>
<keyword evidence="7" id="KW-1185">Reference proteome</keyword>
<feature type="region of interest" description="Disordered" evidence="4">
    <location>
        <begin position="173"/>
        <end position="198"/>
    </location>
</feature>
<keyword evidence="2" id="KW-0238">DNA-binding</keyword>
<dbReference type="SMART" id="SM00347">
    <property type="entry name" value="HTH_MARR"/>
    <property type="match status" value="1"/>
</dbReference>
<feature type="domain" description="HTH marR-type" evidence="5">
    <location>
        <begin position="48"/>
        <end position="151"/>
    </location>
</feature>
<evidence type="ECO:0000259" key="5">
    <source>
        <dbReference type="SMART" id="SM00347"/>
    </source>
</evidence>
<dbReference type="InterPro" id="IPR036390">
    <property type="entry name" value="WH_DNA-bd_sf"/>
</dbReference>
<reference evidence="6 7" key="1">
    <citation type="submission" date="2016-03" db="EMBL/GenBank/DDBJ databases">
        <title>Draft genome sequence of Paenibacillus glacialis DSM 22343.</title>
        <authorList>
            <person name="Shin S.-K."/>
            <person name="Yi H."/>
        </authorList>
    </citation>
    <scope>NUCLEOTIDE SEQUENCE [LARGE SCALE GENOMIC DNA]</scope>
    <source>
        <strain evidence="6 7">DSM 22343</strain>
    </source>
</reference>
<dbReference type="Pfam" id="PF01047">
    <property type="entry name" value="MarR"/>
    <property type="match status" value="1"/>
</dbReference>
<dbReference type="InterPro" id="IPR000835">
    <property type="entry name" value="HTH_MarR-typ"/>
</dbReference>
<name>A0A168KUL3_9BACL</name>
<organism evidence="6 7">
    <name type="scientific">Paenibacillus glacialis</name>
    <dbReference type="NCBI Taxonomy" id="494026"/>
    <lineage>
        <taxon>Bacteria</taxon>
        <taxon>Bacillati</taxon>
        <taxon>Bacillota</taxon>
        <taxon>Bacilli</taxon>
        <taxon>Bacillales</taxon>
        <taxon>Paenibacillaceae</taxon>
        <taxon>Paenibacillus</taxon>
    </lineage>
</organism>
<dbReference type="RefSeq" id="WP_068533163.1">
    <property type="nucleotide sequence ID" value="NZ_LVJH01000021.1"/>
</dbReference>
<dbReference type="PANTHER" id="PTHR35790:SF4">
    <property type="entry name" value="HTH-TYPE TRANSCRIPTIONAL REGULATOR PCHR"/>
    <property type="match status" value="1"/>
</dbReference>
<evidence type="ECO:0000256" key="3">
    <source>
        <dbReference type="ARBA" id="ARBA00023163"/>
    </source>
</evidence>
<dbReference type="AlphaFoldDB" id="A0A168KUL3"/>
<dbReference type="SUPFAM" id="SSF46785">
    <property type="entry name" value="Winged helix' DNA-binding domain"/>
    <property type="match status" value="1"/>
</dbReference>
<keyword evidence="3" id="KW-0804">Transcription</keyword>
<evidence type="ECO:0000256" key="1">
    <source>
        <dbReference type="ARBA" id="ARBA00023015"/>
    </source>
</evidence>
<accession>A0A168KUL3</accession>
<dbReference type="STRING" id="494026.PGLA_12515"/>
<dbReference type="Gene3D" id="1.10.10.10">
    <property type="entry name" value="Winged helix-like DNA-binding domain superfamily/Winged helix DNA-binding domain"/>
    <property type="match status" value="1"/>
</dbReference>
<evidence type="ECO:0000256" key="2">
    <source>
        <dbReference type="ARBA" id="ARBA00023125"/>
    </source>
</evidence>
<feature type="compositionally biased region" description="Polar residues" evidence="4">
    <location>
        <begin position="173"/>
        <end position="188"/>
    </location>
</feature>
<evidence type="ECO:0000313" key="7">
    <source>
        <dbReference type="Proteomes" id="UP000076967"/>
    </source>
</evidence>
<dbReference type="PANTHER" id="PTHR35790">
    <property type="entry name" value="HTH-TYPE TRANSCRIPTIONAL REGULATOR PCHR"/>
    <property type="match status" value="1"/>
</dbReference>
<proteinExistence type="predicted"/>
<protein>
    <submittedName>
        <fullName evidence="6">MarR family transcriptional regulator</fullName>
    </submittedName>
</protein>
<dbReference type="EMBL" id="LVJH01000021">
    <property type="protein sequence ID" value="OAB42484.1"/>
    <property type="molecule type" value="Genomic_DNA"/>
</dbReference>
<keyword evidence="1" id="KW-0805">Transcription regulation</keyword>
<evidence type="ECO:0000313" key="6">
    <source>
        <dbReference type="EMBL" id="OAB42484.1"/>
    </source>
</evidence>
<dbReference type="GO" id="GO:0003700">
    <property type="term" value="F:DNA-binding transcription factor activity"/>
    <property type="evidence" value="ECO:0007669"/>
    <property type="project" value="InterPro"/>
</dbReference>
<dbReference type="InterPro" id="IPR052067">
    <property type="entry name" value="Metal_resp_HTH_trans_reg"/>
</dbReference>
<evidence type="ECO:0000256" key="4">
    <source>
        <dbReference type="SAM" id="MobiDB-lite"/>
    </source>
</evidence>
<sequence>MLNEPGKQTKDRLIKDLIVSVTDLQNKIQRDDGLERQWLIQNSPTPVIAQLVKDMTVKMLHVLNAIGELEPVNGITISKQFGFSKGNVSKITRRLADKKIIDFEYLPDNRKEILFRTTQLGKEINVLHQTLHDQIDIGINHFLQRYNKDELRFLVNILQETLHTSWIHSETNKESNALSNRAPHTNVESDNDKETTDSDEINEVIELLNKLDSRNLKKAKAILNDVFFSVYED</sequence>
<dbReference type="GO" id="GO:0003677">
    <property type="term" value="F:DNA binding"/>
    <property type="evidence" value="ECO:0007669"/>
    <property type="project" value="UniProtKB-KW"/>
</dbReference>
<gene>
    <name evidence="6" type="ORF">PGLA_12515</name>
</gene>
<dbReference type="OrthoDB" id="5358347at2"/>
<comment type="caution">
    <text evidence="6">The sequence shown here is derived from an EMBL/GenBank/DDBJ whole genome shotgun (WGS) entry which is preliminary data.</text>
</comment>
<dbReference type="InterPro" id="IPR036388">
    <property type="entry name" value="WH-like_DNA-bd_sf"/>
</dbReference>